<gene>
    <name evidence="7" type="ORF">FB467_1314</name>
</gene>
<evidence type="ECO:0000256" key="1">
    <source>
        <dbReference type="ARBA" id="ARBA00001947"/>
    </source>
</evidence>
<dbReference type="PANTHER" id="PTHR30096:SF0">
    <property type="entry name" value="4,5-DOPA DIOXYGENASE EXTRADIOL-LIKE PROTEIN"/>
    <property type="match status" value="1"/>
</dbReference>
<evidence type="ECO:0000259" key="6">
    <source>
        <dbReference type="Pfam" id="PF02900"/>
    </source>
</evidence>
<keyword evidence="3" id="KW-0479">Metal-binding</keyword>
<dbReference type="AlphaFoldDB" id="A0A542YQ26"/>
<dbReference type="EMBL" id="VFOP01000001">
    <property type="protein sequence ID" value="TQL50210.1"/>
    <property type="molecule type" value="Genomic_DNA"/>
</dbReference>
<evidence type="ECO:0000256" key="3">
    <source>
        <dbReference type="ARBA" id="ARBA00022723"/>
    </source>
</evidence>
<comment type="caution">
    <text evidence="7">The sequence shown here is derived from an EMBL/GenBank/DDBJ whole genome shotgun (WGS) entry which is preliminary data.</text>
</comment>
<dbReference type="SUPFAM" id="SSF53213">
    <property type="entry name" value="LigB-like"/>
    <property type="match status" value="1"/>
</dbReference>
<evidence type="ECO:0000313" key="7">
    <source>
        <dbReference type="EMBL" id="TQL50210.1"/>
    </source>
</evidence>
<dbReference type="InterPro" id="IPR014436">
    <property type="entry name" value="Extradiol_dOase_DODA"/>
</dbReference>
<dbReference type="RefSeq" id="WP_141784368.1">
    <property type="nucleotide sequence ID" value="NZ_BAAAIK010000004.1"/>
</dbReference>
<dbReference type="PIRSF" id="PIRSF006157">
    <property type="entry name" value="Doxgns_DODA"/>
    <property type="match status" value="1"/>
</dbReference>
<dbReference type="CDD" id="cd07363">
    <property type="entry name" value="45_DOPA_Dioxygenase"/>
    <property type="match status" value="1"/>
</dbReference>
<keyword evidence="4" id="KW-0862">Zinc</keyword>
<evidence type="ECO:0000256" key="4">
    <source>
        <dbReference type="ARBA" id="ARBA00022833"/>
    </source>
</evidence>
<protein>
    <submittedName>
        <fullName evidence="7">4,5-DOPA dioxygenase extradiol</fullName>
    </submittedName>
</protein>
<feature type="domain" description="Extradiol ring-cleavage dioxygenase class III enzyme subunit B" evidence="6">
    <location>
        <begin position="28"/>
        <end position="242"/>
    </location>
</feature>
<dbReference type="InterPro" id="IPR004183">
    <property type="entry name" value="Xdiol_dOase_suB"/>
</dbReference>
<name>A0A542YQ26_9MICO</name>
<proteinExistence type="inferred from homology"/>
<dbReference type="GO" id="GO:0008270">
    <property type="term" value="F:zinc ion binding"/>
    <property type="evidence" value="ECO:0007669"/>
    <property type="project" value="InterPro"/>
</dbReference>
<comment type="similarity">
    <text evidence="2">Belongs to the DODA-type extradiol aromatic ring-opening dioxygenase family.</text>
</comment>
<accession>A0A542YQ26</accession>
<organism evidence="7 8">
    <name type="scientific">Ornithinicoccus hortensis</name>
    <dbReference type="NCBI Taxonomy" id="82346"/>
    <lineage>
        <taxon>Bacteria</taxon>
        <taxon>Bacillati</taxon>
        <taxon>Actinomycetota</taxon>
        <taxon>Actinomycetes</taxon>
        <taxon>Micrococcales</taxon>
        <taxon>Intrasporangiaceae</taxon>
        <taxon>Ornithinicoccus</taxon>
    </lineage>
</organism>
<dbReference type="OrthoDB" id="9790889at2"/>
<keyword evidence="5" id="KW-0560">Oxidoreductase</keyword>
<reference evidence="7 8" key="1">
    <citation type="submission" date="2019-06" db="EMBL/GenBank/DDBJ databases">
        <title>Sequencing the genomes of 1000 actinobacteria strains.</title>
        <authorList>
            <person name="Klenk H.-P."/>
        </authorList>
    </citation>
    <scope>NUCLEOTIDE SEQUENCE [LARGE SCALE GENOMIC DNA]</scope>
    <source>
        <strain evidence="7 8">DSM 12335</strain>
    </source>
</reference>
<dbReference type="PANTHER" id="PTHR30096">
    <property type="entry name" value="4,5-DOPA DIOXYGENASE EXTRADIOL-LIKE PROTEIN"/>
    <property type="match status" value="1"/>
</dbReference>
<evidence type="ECO:0000256" key="5">
    <source>
        <dbReference type="ARBA" id="ARBA00023002"/>
    </source>
</evidence>
<dbReference type="Proteomes" id="UP000319516">
    <property type="component" value="Unassembled WGS sequence"/>
</dbReference>
<sequence>MSNATAPSTRQPVLYLSHGAPPLADDTRWCAELAQWSRTLAKPKNILVVSAHWENNPLSLSATRPGVPLLYDFWGFPQKYYEVTYDAPVAPDLADRVTALVADRGQVRHDQGRGLDHGAYVPLVEMFPDADVPVLQMSLPTLEPRELFRLGRQLAELRDEGTLIIGSGFTTHNLRWFVPRAGADTPPPAASAEFDHWAAEAIAAQDIDALLTFQTVAPAAHEAHPRTEHWAPLYVALGAADTTGDLAGENAVEGFWFGLSKRSWQFG</sequence>
<dbReference type="GO" id="GO:0008198">
    <property type="term" value="F:ferrous iron binding"/>
    <property type="evidence" value="ECO:0007669"/>
    <property type="project" value="InterPro"/>
</dbReference>
<comment type="cofactor">
    <cofactor evidence="1">
        <name>Zn(2+)</name>
        <dbReference type="ChEBI" id="CHEBI:29105"/>
    </cofactor>
</comment>
<keyword evidence="7" id="KW-0223">Dioxygenase</keyword>
<dbReference type="Pfam" id="PF02900">
    <property type="entry name" value="LigB"/>
    <property type="match status" value="1"/>
</dbReference>
<evidence type="ECO:0000256" key="2">
    <source>
        <dbReference type="ARBA" id="ARBA00007581"/>
    </source>
</evidence>
<dbReference type="Gene3D" id="3.40.830.10">
    <property type="entry name" value="LigB-like"/>
    <property type="match status" value="1"/>
</dbReference>
<keyword evidence="8" id="KW-1185">Reference proteome</keyword>
<dbReference type="GO" id="GO:0016702">
    <property type="term" value="F:oxidoreductase activity, acting on single donors with incorporation of molecular oxygen, incorporation of two atoms of oxygen"/>
    <property type="evidence" value="ECO:0007669"/>
    <property type="project" value="UniProtKB-ARBA"/>
</dbReference>
<evidence type="ECO:0000313" key="8">
    <source>
        <dbReference type="Proteomes" id="UP000319516"/>
    </source>
</evidence>